<proteinExistence type="predicted"/>
<reference evidence="1" key="1">
    <citation type="submission" date="2022-10" db="EMBL/GenBank/DDBJ databases">
        <authorList>
            <person name="Yu W.X."/>
        </authorList>
    </citation>
    <scope>NUCLEOTIDE SEQUENCE</scope>
    <source>
        <strain evidence="1">AAT</strain>
    </source>
</reference>
<dbReference type="Proteomes" id="UP001209229">
    <property type="component" value="Unassembled WGS sequence"/>
</dbReference>
<evidence type="ECO:0000313" key="1">
    <source>
        <dbReference type="EMBL" id="MCW3787326.1"/>
    </source>
</evidence>
<gene>
    <name evidence="1" type="ORF">OM075_12670</name>
</gene>
<keyword evidence="2" id="KW-1185">Reference proteome</keyword>
<name>A0AAE3M5H9_9BACT</name>
<sequence>MKPIAFFTIFFLSLMHSTCNPEQKEIRGTWTIDDKSSSTLFIFDKNGSYTNLVYDKVYTNNKEDMVFQNGSLGYYKYADTHKYDLYPFDVDISPILGKSVTDATIGLYLNNCMKNHSKPDLDHITPTFIAQIKKDGEQLQIIQNNKLIIELNKRHIKFGDKR</sequence>
<protein>
    <submittedName>
        <fullName evidence="1">Uncharacterized protein</fullName>
    </submittedName>
</protein>
<dbReference type="AlphaFoldDB" id="A0AAE3M5H9"/>
<dbReference type="RefSeq" id="WP_301190891.1">
    <property type="nucleotide sequence ID" value="NZ_JAPDPJ010000027.1"/>
</dbReference>
<comment type="caution">
    <text evidence="1">The sequence shown here is derived from an EMBL/GenBank/DDBJ whole genome shotgun (WGS) entry which is preliminary data.</text>
</comment>
<dbReference type="EMBL" id="JAPDPJ010000027">
    <property type="protein sequence ID" value="MCW3787326.1"/>
    <property type="molecule type" value="Genomic_DNA"/>
</dbReference>
<evidence type="ECO:0000313" key="2">
    <source>
        <dbReference type="Proteomes" id="UP001209229"/>
    </source>
</evidence>
<organism evidence="1 2">
    <name type="scientific">Plebeiibacterium sediminum</name>
    <dbReference type="NCBI Taxonomy" id="2992112"/>
    <lineage>
        <taxon>Bacteria</taxon>
        <taxon>Pseudomonadati</taxon>
        <taxon>Bacteroidota</taxon>
        <taxon>Bacteroidia</taxon>
        <taxon>Marinilabiliales</taxon>
        <taxon>Marinilabiliaceae</taxon>
        <taxon>Plebeiibacterium</taxon>
    </lineage>
</organism>
<accession>A0AAE3M5H9</accession>